<dbReference type="Pfam" id="PF00560">
    <property type="entry name" value="LRR_1"/>
    <property type="match status" value="4"/>
</dbReference>
<sequence length="788" mass="87326">MKFLLFSWLLVLSPLLSILFLSNGQCLNDQRDLLLQLKQNLSFFDVVNVTLSTWNSSTDCCTSWTGVTCDGVGHVIGLDLSGKLITGGVDDTSSLFDLVYLERLNLSYNIFNSTIPTRFDSLGNLTRLNLSNSWSTGKIPIEISRLTKLVSLDISTLFAGKIPLRLDPDLGTLVKDLSQLRELRLDGVNISANGSEWCQALSSALPKLESLRLSNCYLSGPFDSSFSQLISLIDVRLDHNNIYGEVPDFFANFLNLSLLHLSSCGLNGSFPENILELPSLQTLDLSSNPLHGVLPEFPKYNSLQNLVLSNTNFTGKLPDSIGNLNFLSKLVLVSCSFNGSLPPSMENLTQLISLDLSYNGFKGPIPSLGLSENLTDINLAHNRLSGPIPPSGWEKLVNLESLNLRNNSLNGPIPSTLFTLPSLQKLDLSQNEFSGQLSEFPNWSSSVLDTLDLSTNKLEGPIPLSISNLSSLTIFTLSSNNFNGTLSLDLFKSFRNLSSLDLTGNKLSINTHNINSSMFPQVSTLKLGSCNLRVFPDFLIEQFTLTFLDLSDNQIEGKIPNWIWKIGNGILTYLNLSRNSLEDPEEPFPSGSFTWLAVVDLHSNLLQGKIPILPISATYLDYSNNNFTFTIQANISLYLNFTIFFSLSSNNITGQIPESLCEATYLQVLDLSNNSFSGLIPQCLGRVSNLRVLNLRDNHLDGSMPKTFQEDSRFLCIVCKVRRIEAEENMKKEQSEITGDYDNEEDDEEDQKPGSFCVFCTKLDKTRKMAKHNPNCTCHVSPPISFSI</sequence>
<dbReference type="AlphaFoldDB" id="A0A7J7NTF2"/>
<evidence type="ECO:0000259" key="13">
    <source>
        <dbReference type="Pfam" id="PF08263"/>
    </source>
</evidence>
<name>A0A7J7NTF2_9MAGN</name>
<evidence type="ECO:0000313" key="16">
    <source>
        <dbReference type="Proteomes" id="UP000541444"/>
    </source>
</evidence>
<evidence type="ECO:0000256" key="10">
    <source>
        <dbReference type="ARBA" id="ARBA00023180"/>
    </source>
</evidence>
<evidence type="ECO:0000259" key="14">
    <source>
        <dbReference type="Pfam" id="PF23598"/>
    </source>
</evidence>
<keyword evidence="5" id="KW-0812">Transmembrane</keyword>
<gene>
    <name evidence="15" type="ORF">GIB67_014303</name>
</gene>
<keyword evidence="16" id="KW-1185">Reference proteome</keyword>
<keyword evidence="6 12" id="KW-0732">Signal</keyword>
<evidence type="ECO:0000256" key="6">
    <source>
        <dbReference type="ARBA" id="ARBA00022729"/>
    </source>
</evidence>
<comment type="caution">
    <text evidence="15">The sequence shown here is derived from an EMBL/GenBank/DDBJ whole genome shotgun (WGS) entry which is preliminary data.</text>
</comment>
<comment type="similarity">
    <text evidence="2">Belongs to the RLP family.</text>
</comment>
<evidence type="ECO:0000256" key="7">
    <source>
        <dbReference type="ARBA" id="ARBA00022737"/>
    </source>
</evidence>
<evidence type="ECO:0000256" key="2">
    <source>
        <dbReference type="ARBA" id="ARBA00009592"/>
    </source>
</evidence>
<accession>A0A7J7NTF2</accession>
<dbReference type="InterPro" id="IPR032675">
    <property type="entry name" value="LRR_dom_sf"/>
</dbReference>
<evidence type="ECO:0000256" key="8">
    <source>
        <dbReference type="ARBA" id="ARBA00022989"/>
    </source>
</evidence>
<feature type="domain" description="Disease resistance R13L4/SHOC-2-like LRR" evidence="14">
    <location>
        <begin position="302"/>
        <end position="530"/>
    </location>
</feature>
<dbReference type="Pfam" id="PF13855">
    <property type="entry name" value="LRR_8"/>
    <property type="match status" value="1"/>
</dbReference>
<keyword evidence="10" id="KW-0325">Glycoprotein</keyword>
<dbReference type="InterPro" id="IPR013210">
    <property type="entry name" value="LRR_N_plant-typ"/>
</dbReference>
<evidence type="ECO:0000256" key="11">
    <source>
        <dbReference type="SAM" id="MobiDB-lite"/>
    </source>
</evidence>
<evidence type="ECO:0000256" key="5">
    <source>
        <dbReference type="ARBA" id="ARBA00022692"/>
    </source>
</evidence>
<dbReference type="SUPFAM" id="SSF52058">
    <property type="entry name" value="L domain-like"/>
    <property type="match status" value="2"/>
</dbReference>
<evidence type="ECO:0008006" key="17">
    <source>
        <dbReference type="Google" id="ProtNLM"/>
    </source>
</evidence>
<feature type="signal peptide" evidence="12">
    <location>
        <begin position="1"/>
        <end position="24"/>
    </location>
</feature>
<dbReference type="PANTHER" id="PTHR48061:SF2">
    <property type="entry name" value="RECEPTOR LIKE PROTEIN 30-LIKE"/>
    <property type="match status" value="1"/>
</dbReference>
<dbReference type="InterPro" id="IPR055414">
    <property type="entry name" value="LRR_R13L4/SHOC2-like"/>
</dbReference>
<dbReference type="PANTHER" id="PTHR48061">
    <property type="entry name" value="LEUCINE-RICH REPEAT RECEPTOR PROTEIN KINASE EMS1-LIKE-RELATED"/>
    <property type="match status" value="1"/>
</dbReference>
<feature type="region of interest" description="Disordered" evidence="11">
    <location>
        <begin position="730"/>
        <end position="752"/>
    </location>
</feature>
<reference evidence="15 16" key="1">
    <citation type="journal article" date="2020" name="IScience">
        <title>Genome Sequencing of the Endangered Kingdonia uniflora (Circaeasteraceae, Ranunculales) Reveals Potential Mechanisms of Evolutionary Specialization.</title>
        <authorList>
            <person name="Sun Y."/>
            <person name="Deng T."/>
            <person name="Zhang A."/>
            <person name="Moore M.J."/>
            <person name="Landis J.B."/>
            <person name="Lin N."/>
            <person name="Zhang H."/>
            <person name="Zhang X."/>
            <person name="Huang J."/>
            <person name="Zhang X."/>
            <person name="Sun H."/>
            <person name="Wang H."/>
        </authorList>
    </citation>
    <scope>NUCLEOTIDE SEQUENCE [LARGE SCALE GENOMIC DNA]</scope>
    <source>
        <strain evidence="15">TB1705</strain>
        <tissue evidence="15">Leaf</tissue>
    </source>
</reference>
<dbReference type="InterPro" id="IPR001611">
    <property type="entry name" value="Leu-rich_rpt"/>
</dbReference>
<organism evidence="15 16">
    <name type="scientific">Kingdonia uniflora</name>
    <dbReference type="NCBI Taxonomy" id="39325"/>
    <lineage>
        <taxon>Eukaryota</taxon>
        <taxon>Viridiplantae</taxon>
        <taxon>Streptophyta</taxon>
        <taxon>Embryophyta</taxon>
        <taxon>Tracheophyta</taxon>
        <taxon>Spermatophyta</taxon>
        <taxon>Magnoliopsida</taxon>
        <taxon>Ranunculales</taxon>
        <taxon>Circaeasteraceae</taxon>
        <taxon>Kingdonia</taxon>
    </lineage>
</organism>
<keyword evidence="9" id="KW-0472">Membrane</keyword>
<feature type="compositionally biased region" description="Acidic residues" evidence="11">
    <location>
        <begin position="739"/>
        <end position="750"/>
    </location>
</feature>
<comment type="subcellular location">
    <subcellularLocation>
        <location evidence="1">Cell membrane</location>
        <topology evidence="1">Single-pass type I membrane protein</topology>
    </subcellularLocation>
</comment>
<keyword evidence="7" id="KW-0677">Repeat</keyword>
<feature type="chain" id="PRO_5029518485" description="Verticillium wilt resistance-like protein" evidence="12">
    <location>
        <begin position="25"/>
        <end position="788"/>
    </location>
</feature>
<keyword evidence="3" id="KW-1003">Cell membrane</keyword>
<keyword evidence="4" id="KW-0433">Leucine-rich repeat</keyword>
<dbReference type="Pfam" id="PF08263">
    <property type="entry name" value="LRRNT_2"/>
    <property type="match status" value="1"/>
</dbReference>
<dbReference type="Gene3D" id="3.80.10.10">
    <property type="entry name" value="Ribonuclease Inhibitor"/>
    <property type="match status" value="4"/>
</dbReference>
<evidence type="ECO:0000256" key="12">
    <source>
        <dbReference type="SAM" id="SignalP"/>
    </source>
</evidence>
<dbReference type="OrthoDB" id="676979at2759"/>
<dbReference type="SUPFAM" id="SSF52047">
    <property type="entry name" value="RNI-like"/>
    <property type="match status" value="1"/>
</dbReference>
<dbReference type="Pfam" id="PF23598">
    <property type="entry name" value="LRR_14"/>
    <property type="match status" value="1"/>
</dbReference>
<dbReference type="InterPro" id="IPR003591">
    <property type="entry name" value="Leu-rich_rpt_typical-subtyp"/>
</dbReference>
<evidence type="ECO:0000256" key="3">
    <source>
        <dbReference type="ARBA" id="ARBA00022475"/>
    </source>
</evidence>
<protein>
    <recommendedName>
        <fullName evidence="17">Verticillium wilt resistance-like protein</fullName>
    </recommendedName>
</protein>
<keyword evidence="8" id="KW-1133">Transmembrane helix</keyword>
<evidence type="ECO:0000256" key="1">
    <source>
        <dbReference type="ARBA" id="ARBA00004251"/>
    </source>
</evidence>
<dbReference type="GO" id="GO:0005886">
    <property type="term" value="C:plasma membrane"/>
    <property type="evidence" value="ECO:0007669"/>
    <property type="project" value="UniProtKB-SubCell"/>
</dbReference>
<feature type="domain" description="Leucine-rich repeat-containing N-terminal plant-type" evidence="13">
    <location>
        <begin position="27"/>
        <end position="70"/>
    </location>
</feature>
<evidence type="ECO:0000256" key="4">
    <source>
        <dbReference type="ARBA" id="ARBA00022614"/>
    </source>
</evidence>
<dbReference type="SMART" id="SM00369">
    <property type="entry name" value="LRR_TYP"/>
    <property type="match status" value="6"/>
</dbReference>
<dbReference type="FunFam" id="3.80.10.10:FF:000095">
    <property type="entry name" value="LRR receptor-like serine/threonine-protein kinase GSO1"/>
    <property type="match status" value="2"/>
</dbReference>
<dbReference type="Proteomes" id="UP000541444">
    <property type="component" value="Unassembled WGS sequence"/>
</dbReference>
<proteinExistence type="inferred from homology"/>
<evidence type="ECO:0000313" key="15">
    <source>
        <dbReference type="EMBL" id="KAF6170373.1"/>
    </source>
</evidence>
<dbReference type="EMBL" id="JACGCM010000589">
    <property type="protein sequence ID" value="KAF6170373.1"/>
    <property type="molecule type" value="Genomic_DNA"/>
</dbReference>
<dbReference type="InterPro" id="IPR046956">
    <property type="entry name" value="RLP23-like"/>
</dbReference>
<evidence type="ECO:0000256" key="9">
    <source>
        <dbReference type="ARBA" id="ARBA00023136"/>
    </source>
</evidence>